<evidence type="ECO:0000313" key="1">
    <source>
        <dbReference type="EMBL" id="AKH46788.1"/>
    </source>
</evidence>
<proteinExistence type="predicted"/>
<sequence>MGIVLKHFCMPRQHNLSLRLYTTHPSIYHYNYIQNLQSLYIHIPMFSIYYSLPL</sequence>
<dbReference type="EMBL" id="KR029586">
    <property type="protein sequence ID" value="AKH46788.1"/>
    <property type="molecule type" value="Genomic_DNA"/>
</dbReference>
<organism evidence="1">
    <name type="scientific">uncultured marine virus</name>
    <dbReference type="NCBI Taxonomy" id="186617"/>
    <lineage>
        <taxon>Viruses</taxon>
        <taxon>environmental samples</taxon>
    </lineage>
</organism>
<reference evidence="1" key="1">
    <citation type="journal article" date="2015" name="Front. Microbiol.">
        <title>Combining genomic sequencing methods to explore viral diversity and reveal potential virus-host interactions.</title>
        <authorList>
            <person name="Chow C.E."/>
            <person name="Winget D.M."/>
            <person name="White R.A.III."/>
            <person name="Hallam S.J."/>
            <person name="Suttle C.A."/>
        </authorList>
    </citation>
    <scope>NUCLEOTIDE SEQUENCE</scope>
    <source>
        <strain evidence="1">Anoxic2_2</strain>
    </source>
</reference>
<protein>
    <submittedName>
        <fullName evidence="1">Uncharacterized protein</fullName>
    </submittedName>
</protein>
<reference evidence="1" key="2">
    <citation type="submission" date="2015-03" db="EMBL/GenBank/DDBJ databases">
        <authorList>
            <person name="Chow C.-E.T."/>
            <person name="Winget D.M."/>
            <person name="White R.A.III."/>
            <person name="Hallam S.J."/>
            <person name="Suttle C.A."/>
        </authorList>
    </citation>
    <scope>NUCLEOTIDE SEQUENCE</scope>
    <source>
        <strain evidence="1">Anoxic2_2</strain>
    </source>
</reference>
<name>A0A0F7L5I2_9VIRU</name>
<accession>A0A0F7L5I2</accession>